<dbReference type="EMBL" id="JAPZBO010000005">
    <property type="protein sequence ID" value="KAJ5315403.1"/>
    <property type="molecule type" value="Genomic_DNA"/>
</dbReference>
<keyword evidence="3" id="KW-1185">Reference proteome</keyword>
<sequence>MSSAKRKVAVNQPSRPQLAFALAIVKQKPVTEGVKEYLLKFRHFLKRKRESEVVADGKFFDSVSFWQKAYEESQAEQTKLLNIIYELEQRNESLLAKVKKEFPESERKNGTSTKRKAGSTSNITESSELRKKRSRRPMKDKAEDTGNEVEPPSLMRPMYALQRALQRRRGASSLAIDAVILCKAAEYELLSAIQREIQATKQMGQTQIQKEKGLNLLAVTRGVEVSFHLVHRSLKSIAGAKNGSHGQVTYYLVCLFESTMTALTQRCTAMREQTTHGQDQVAPLKAEAYGNLTNLLSEMILSLDLSRQEDQEVMEGFLFITLDRVGKMLALCVFRNLHLATNFCPKLRLPGGLTAMNREEITPQDIQLEAKYLMIFLDNVLGSESSLNSPESPMQSRFVRQMKNRLQKTLLQTVFGTEDPLFQDGLVRPTTPPPQSRDAHHVEEAEFPEWFTQELWRLVGWDLLNSTVRSR</sequence>
<evidence type="ECO:0000256" key="1">
    <source>
        <dbReference type="SAM" id="MobiDB-lite"/>
    </source>
</evidence>
<dbReference type="Proteomes" id="UP001147746">
    <property type="component" value="Unassembled WGS sequence"/>
</dbReference>
<feature type="region of interest" description="Disordered" evidence="1">
    <location>
        <begin position="422"/>
        <end position="441"/>
    </location>
</feature>
<evidence type="ECO:0000313" key="2">
    <source>
        <dbReference type="EMBL" id="KAJ5315403.1"/>
    </source>
</evidence>
<accession>A0A9W9PXG5</accession>
<reference evidence="2" key="2">
    <citation type="journal article" date="2023" name="IMA Fungus">
        <title>Comparative genomic study of the Penicillium genus elucidates a diverse pangenome and 15 lateral gene transfer events.</title>
        <authorList>
            <person name="Petersen C."/>
            <person name="Sorensen T."/>
            <person name="Nielsen M.R."/>
            <person name="Sondergaard T.E."/>
            <person name="Sorensen J.L."/>
            <person name="Fitzpatrick D.A."/>
            <person name="Frisvad J.C."/>
            <person name="Nielsen K.L."/>
        </authorList>
    </citation>
    <scope>NUCLEOTIDE SEQUENCE</scope>
    <source>
        <strain evidence="2">IBT 21472</strain>
    </source>
</reference>
<dbReference type="AlphaFoldDB" id="A0A9W9PXG5"/>
<feature type="region of interest" description="Disordered" evidence="1">
    <location>
        <begin position="101"/>
        <end position="155"/>
    </location>
</feature>
<evidence type="ECO:0000313" key="3">
    <source>
        <dbReference type="Proteomes" id="UP001147746"/>
    </source>
</evidence>
<reference evidence="2" key="1">
    <citation type="submission" date="2022-12" db="EMBL/GenBank/DDBJ databases">
        <authorList>
            <person name="Petersen C."/>
        </authorList>
    </citation>
    <scope>NUCLEOTIDE SEQUENCE</scope>
    <source>
        <strain evidence="2">IBT 21472</strain>
    </source>
</reference>
<gene>
    <name evidence="2" type="ORF">N7476_005710</name>
</gene>
<protein>
    <submittedName>
        <fullName evidence="2">Uncharacterized protein</fullName>
    </submittedName>
</protein>
<organism evidence="2 3">
    <name type="scientific">Penicillium atrosanguineum</name>
    <dbReference type="NCBI Taxonomy" id="1132637"/>
    <lineage>
        <taxon>Eukaryota</taxon>
        <taxon>Fungi</taxon>
        <taxon>Dikarya</taxon>
        <taxon>Ascomycota</taxon>
        <taxon>Pezizomycotina</taxon>
        <taxon>Eurotiomycetes</taxon>
        <taxon>Eurotiomycetidae</taxon>
        <taxon>Eurotiales</taxon>
        <taxon>Aspergillaceae</taxon>
        <taxon>Penicillium</taxon>
    </lineage>
</organism>
<proteinExistence type="predicted"/>
<name>A0A9W9PXG5_9EURO</name>
<comment type="caution">
    <text evidence="2">The sequence shown here is derived from an EMBL/GenBank/DDBJ whole genome shotgun (WGS) entry which is preliminary data.</text>
</comment>